<dbReference type="Proteomes" id="UP000013827">
    <property type="component" value="Unassembled WGS sequence"/>
</dbReference>
<accession>A0A0D3JNG2</accession>
<proteinExistence type="inferred from homology"/>
<dbReference type="InterPro" id="IPR027417">
    <property type="entry name" value="P-loop_NTPase"/>
</dbReference>
<keyword evidence="11" id="KW-1185">Reference proteome</keyword>
<dbReference type="Pfam" id="PF00271">
    <property type="entry name" value="Helicase_C"/>
    <property type="match status" value="1"/>
</dbReference>
<dbReference type="SMART" id="SM00487">
    <property type="entry name" value="DEXDc"/>
    <property type="match status" value="1"/>
</dbReference>
<dbReference type="Pfam" id="PF00270">
    <property type="entry name" value="DEAD"/>
    <property type="match status" value="1"/>
</dbReference>
<dbReference type="GO" id="GO:0005737">
    <property type="term" value="C:cytoplasm"/>
    <property type="evidence" value="ECO:0007669"/>
    <property type="project" value="TreeGrafter"/>
</dbReference>
<dbReference type="GO" id="GO:0016787">
    <property type="term" value="F:hydrolase activity"/>
    <property type="evidence" value="ECO:0007669"/>
    <property type="project" value="UniProtKB-KW"/>
</dbReference>
<comment type="catalytic activity">
    <reaction evidence="6">
        <text>Couples ATP hydrolysis with the unwinding of duplex DNA by translocating in the 3'-5' direction.</text>
        <dbReference type="EC" id="5.6.2.4"/>
    </reaction>
</comment>
<dbReference type="PaxDb" id="2903-EOD25047"/>
<dbReference type="PROSITE" id="PS51194">
    <property type="entry name" value="HELICASE_CTER"/>
    <property type="match status" value="1"/>
</dbReference>
<evidence type="ECO:0000256" key="3">
    <source>
        <dbReference type="ARBA" id="ARBA00022801"/>
    </source>
</evidence>
<dbReference type="PROSITE" id="PS51192">
    <property type="entry name" value="HELICASE_ATP_BIND_1"/>
    <property type="match status" value="1"/>
</dbReference>
<dbReference type="InterPro" id="IPR004589">
    <property type="entry name" value="DNA_helicase_ATP-dep_RecQ"/>
</dbReference>
<sequence>GWGAGSSLRPAQEAAIRAVLERRDSLIVQSTGFGKSLCFQLPAAASPGVTVAITPLVALAADQLRECGERGISAASWSASLDAAARDALAADLEEEAPDTKLLYLTPEGLQTPRVKEMLRSLHGRGLLAAFAVDEAHCVSQWGHDFRPSYLEIGAIRSQLPGVPFQALTATATDKVRADVCRSLRLADEVRVIGSVDRRNLFWSVASGFVSDEDELEDLYEWLCDHEGSGIIYCASRKGCETLATTLSEAGVDASAYHAGLPREARERLQLDFLDGTARVLVATIAFGLGVNKPDVRWVLHWDLPKSLAALVQEAGRGGRDGAPA</sequence>
<dbReference type="GO" id="GO:0003676">
    <property type="term" value="F:nucleic acid binding"/>
    <property type="evidence" value="ECO:0007669"/>
    <property type="project" value="InterPro"/>
</dbReference>
<dbReference type="RefSeq" id="XP_005777476.1">
    <property type="nucleotide sequence ID" value="XM_005777419.1"/>
</dbReference>
<evidence type="ECO:0000313" key="11">
    <source>
        <dbReference type="Proteomes" id="UP000013827"/>
    </source>
</evidence>
<evidence type="ECO:0000256" key="2">
    <source>
        <dbReference type="ARBA" id="ARBA00022741"/>
    </source>
</evidence>
<dbReference type="GO" id="GO:0000724">
    <property type="term" value="P:double-strand break repair via homologous recombination"/>
    <property type="evidence" value="ECO:0007669"/>
    <property type="project" value="TreeGrafter"/>
</dbReference>
<dbReference type="AlphaFoldDB" id="A0A0D3JNG2"/>
<dbReference type="GO" id="GO:0005524">
    <property type="term" value="F:ATP binding"/>
    <property type="evidence" value="ECO:0007669"/>
    <property type="project" value="UniProtKB-KW"/>
</dbReference>
<evidence type="ECO:0000256" key="5">
    <source>
        <dbReference type="ARBA" id="ARBA00022840"/>
    </source>
</evidence>
<feature type="domain" description="Helicase C-terminal" evidence="9">
    <location>
        <begin position="215"/>
        <end position="325"/>
    </location>
</feature>
<dbReference type="CDD" id="cd17920">
    <property type="entry name" value="DEXHc_RecQ"/>
    <property type="match status" value="1"/>
</dbReference>
<dbReference type="PANTHER" id="PTHR13710">
    <property type="entry name" value="DNA HELICASE RECQ FAMILY MEMBER"/>
    <property type="match status" value="1"/>
</dbReference>
<dbReference type="SMART" id="SM00490">
    <property type="entry name" value="HELICc"/>
    <property type="match status" value="1"/>
</dbReference>
<dbReference type="STRING" id="2903.R1CQY0"/>
<evidence type="ECO:0000256" key="7">
    <source>
        <dbReference type="ARBA" id="ARBA00034808"/>
    </source>
</evidence>
<evidence type="ECO:0000256" key="6">
    <source>
        <dbReference type="ARBA" id="ARBA00034617"/>
    </source>
</evidence>
<reference evidence="10" key="2">
    <citation type="submission" date="2024-10" db="UniProtKB">
        <authorList>
            <consortium name="EnsemblProtists"/>
        </authorList>
    </citation>
    <scope>IDENTIFICATION</scope>
</reference>
<dbReference type="GeneID" id="17270592"/>
<dbReference type="Gene3D" id="3.40.50.300">
    <property type="entry name" value="P-loop containing nucleotide triphosphate hydrolases"/>
    <property type="match status" value="2"/>
</dbReference>
<dbReference type="NCBIfam" id="TIGR00614">
    <property type="entry name" value="recQ_fam"/>
    <property type="match status" value="1"/>
</dbReference>
<dbReference type="HOGENOM" id="CLU_001103_9_6_1"/>
<dbReference type="SUPFAM" id="SSF52540">
    <property type="entry name" value="P-loop containing nucleoside triphosphate hydrolases"/>
    <property type="match status" value="1"/>
</dbReference>
<dbReference type="eggNOG" id="KOG0352">
    <property type="taxonomic scope" value="Eukaryota"/>
</dbReference>
<keyword evidence="5" id="KW-0067">ATP-binding</keyword>
<dbReference type="GO" id="GO:0043138">
    <property type="term" value="F:3'-5' DNA helicase activity"/>
    <property type="evidence" value="ECO:0007669"/>
    <property type="project" value="UniProtKB-EC"/>
</dbReference>
<protein>
    <recommendedName>
        <fullName evidence="7">DNA 3'-5' helicase</fullName>
        <ecNumber evidence="7">5.6.2.4</ecNumber>
    </recommendedName>
</protein>
<organism evidence="10 11">
    <name type="scientific">Emiliania huxleyi (strain CCMP1516)</name>
    <dbReference type="NCBI Taxonomy" id="280463"/>
    <lineage>
        <taxon>Eukaryota</taxon>
        <taxon>Haptista</taxon>
        <taxon>Haptophyta</taxon>
        <taxon>Prymnesiophyceae</taxon>
        <taxon>Isochrysidales</taxon>
        <taxon>Noelaerhabdaceae</taxon>
        <taxon>Emiliania</taxon>
    </lineage>
</organism>
<dbReference type="KEGG" id="ehx:EMIHUDRAFT_42008"/>
<dbReference type="InterPro" id="IPR011545">
    <property type="entry name" value="DEAD/DEAH_box_helicase_dom"/>
</dbReference>
<dbReference type="EC" id="5.6.2.4" evidence="7"/>
<dbReference type="PANTHER" id="PTHR13710:SF155">
    <property type="entry name" value="ATP-DEPENDENT DNA HELICASE Q-LIKE 3"/>
    <property type="match status" value="1"/>
</dbReference>
<dbReference type="EnsemblProtists" id="EOD25047">
    <property type="protein sequence ID" value="EOD25047"/>
    <property type="gene ID" value="EMIHUDRAFT_42008"/>
</dbReference>
<dbReference type="GO" id="GO:0009378">
    <property type="term" value="F:four-way junction helicase activity"/>
    <property type="evidence" value="ECO:0007669"/>
    <property type="project" value="TreeGrafter"/>
</dbReference>
<evidence type="ECO:0000256" key="4">
    <source>
        <dbReference type="ARBA" id="ARBA00022806"/>
    </source>
</evidence>
<name>A0A0D3JNG2_EMIH1</name>
<dbReference type="GO" id="GO:0005694">
    <property type="term" value="C:chromosome"/>
    <property type="evidence" value="ECO:0007669"/>
    <property type="project" value="TreeGrafter"/>
</dbReference>
<dbReference type="InterPro" id="IPR014001">
    <property type="entry name" value="Helicase_ATP-bd"/>
</dbReference>
<keyword evidence="4" id="KW-0347">Helicase</keyword>
<keyword evidence="2" id="KW-0547">Nucleotide-binding</keyword>
<dbReference type="InterPro" id="IPR001650">
    <property type="entry name" value="Helicase_C-like"/>
</dbReference>
<keyword evidence="3" id="KW-0378">Hydrolase</keyword>
<comment type="similarity">
    <text evidence="1">Belongs to the helicase family. RecQ subfamily.</text>
</comment>
<feature type="domain" description="Helicase ATP-binding" evidence="8">
    <location>
        <begin position="16"/>
        <end position="190"/>
    </location>
</feature>
<evidence type="ECO:0000259" key="8">
    <source>
        <dbReference type="PROSITE" id="PS51192"/>
    </source>
</evidence>
<evidence type="ECO:0000256" key="1">
    <source>
        <dbReference type="ARBA" id="ARBA00005446"/>
    </source>
</evidence>
<evidence type="ECO:0000313" key="10">
    <source>
        <dbReference type="EnsemblProtists" id="EOD25047"/>
    </source>
</evidence>
<reference evidence="11" key="1">
    <citation type="journal article" date="2013" name="Nature">
        <title>Pan genome of the phytoplankton Emiliania underpins its global distribution.</title>
        <authorList>
            <person name="Read B.A."/>
            <person name="Kegel J."/>
            <person name="Klute M.J."/>
            <person name="Kuo A."/>
            <person name="Lefebvre S.C."/>
            <person name="Maumus F."/>
            <person name="Mayer C."/>
            <person name="Miller J."/>
            <person name="Monier A."/>
            <person name="Salamov A."/>
            <person name="Young J."/>
            <person name="Aguilar M."/>
            <person name="Claverie J.M."/>
            <person name="Frickenhaus S."/>
            <person name="Gonzalez K."/>
            <person name="Herman E.K."/>
            <person name="Lin Y.C."/>
            <person name="Napier J."/>
            <person name="Ogata H."/>
            <person name="Sarno A.F."/>
            <person name="Shmutz J."/>
            <person name="Schroeder D."/>
            <person name="de Vargas C."/>
            <person name="Verret F."/>
            <person name="von Dassow P."/>
            <person name="Valentin K."/>
            <person name="Van de Peer Y."/>
            <person name="Wheeler G."/>
            <person name="Dacks J.B."/>
            <person name="Delwiche C.F."/>
            <person name="Dyhrman S.T."/>
            <person name="Glockner G."/>
            <person name="John U."/>
            <person name="Richards T."/>
            <person name="Worden A.Z."/>
            <person name="Zhang X."/>
            <person name="Grigoriev I.V."/>
            <person name="Allen A.E."/>
            <person name="Bidle K."/>
            <person name="Borodovsky M."/>
            <person name="Bowler C."/>
            <person name="Brownlee C."/>
            <person name="Cock J.M."/>
            <person name="Elias M."/>
            <person name="Gladyshev V.N."/>
            <person name="Groth M."/>
            <person name="Guda C."/>
            <person name="Hadaegh A."/>
            <person name="Iglesias-Rodriguez M.D."/>
            <person name="Jenkins J."/>
            <person name="Jones B.M."/>
            <person name="Lawson T."/>
            <person name="Leese F."/>
            <person name="Lindquist E."/>
            <person name="Lobanov A."/>
            <person name="Lomsadze A."/>
            <person name="Malik S.B."/>
            <person name="Marsh M.E."/>
            <person name="Mackinder L."/>
            <person name="Mock T."/>
            <person name="Mueller-Roeber B."/>
            <person name="Pagarete A."/>
            <person name="Parker M."/>
            <person name="Probert I."/>
            <person name="Quesneville H."/>
            <person name="Raines C."/>
            <person name="Rensing S.A."/>
            <person name="Riano-Pachon D.M."/>
            <person name="Richier S."/>
            <person name="Rokitta S."/>
            <person name="Shiraiwa Y."/>
            <person name="Soanes D.M."/>
            <person name="van der Giezen M."/>
            <person name="Wahlund T.M."/>
            <person name="Williams B."/>
            <person name="Wilson W."/>
            <person name="Wolfe G."/>
            <person name="Wurch L.L."/>
        </authorList>
    </citation>
    <scope>NUCLEOTIDE SEQUENCE</scope>
</reference>
<evidence type="ECO:0000259" key="9">
    <source>
        <dbReference type="PROSITE" id="PS51194"/>
    </source>
</evidence>